<feature type="compositionally biased region" description="Basic and acidic residues" evidence="1">
    <location>
        <begin position="52"/>
        <end position="61"/>
    </location>
</feature>
<protein>
    <submittedName>
        <fullName evidence="2">Uncharacterized protein</fullName>
    </submittedName>
</protein>
<dbReference type="Proteomes" id="UP000070700">
    <property type="component" value="Unassembled WGS sequence"/>
</dbReference>
<dbReference type="RefSeq" id="XP_018061152.1">
    <property type="nucleotide sequence ID" value="XM_018223341.1"/>
</dbReference>
<dbReference type="KEGG" id="psco:LY89DRAFT_790184"/>
<keyword evidence="3" id="KW-1185">Reference proteome</keyword>
<evidence type="ECO:0000313" key="3">
    <source>
        <dbReference type="Proteomes" id="UP000070700"/>
    </source>
</evidence>
<feature type="compositionally biased region" description="Basic and acidic residues" evidence="1">
    <location>
        <begin position="459"/>
        <end position="485"/>
    </location>
</feature>
<organism evidence="2 3">
    <name type="scientific">Mollisia scopiformis</name>
    <name type="common">Conifer needle endophyte fungus</name>
    <name type="synonym">Phialocephala scopiformis</name>
    <dbReference type="NCBI Taxonomy" id="149040"/>
    <lineage>
        <taxon>Eukaryota</taxon>
        <taxon>Fungi</taxon>
        <taxon>Dikarya</taxon>
        <taxon>Ascomycota</taxon>
        <taxon>Pezizomycotina</taxon>
        <taxon>Leotiomycetes</taxon>
        <taxon>Helotiales</taxon>
        <taxon>Mollisiaceae</taxon>
        <taxon>Mollisia</taxon>
    </lineage>
</organism>
<proteinExistence type="predicted"/>
<dbReference type="EMBL" id="KQ947443">
    <property type="protein sequence ID" value="KUJ06797.1"/>
    <property type="molecule type" value="Genomic_DNA"/>
</dbReference>
<dbReference type="GeneID" id="28833067"/>
<feature type="compositionally biased region" description="Polar residues" evidence="1">
    <location>
        <begin position="441"/>
        <end position="458"/>
    </location>
</feature>
<dbReference type="AlphaFoldDB" id="A0A132B545"/>
<feature type="region of interest" description="Disordered" evidence="1">
    <location>
        <begin position="22"/>
        <end position="66"/>
    </location>
</feature>
<feature type="region of interest" description="Disordered" evidence="1">
    <location>
        <begin position="434"/>
        <end position="489"/>
    </location>
</feature>
<evidence type="ECO:0000256" key="1">
    <source>
        <dbReference type="SAM" id="MobiDB-lite"/>
    </source>
</evidence>
<sequence>MADQILSYAIKGIAGGIGLASESITAHKNKKRAKSQVRDEQSRSPGELSRSNSDDEKHHEEKDEDQWALDDAQDELIPIHSPPTSPGSTEKPITDVKILIDIFVQTHPLPNFADLPPAPRLPFPVVLPQRRPKNRARGFIRAYAPVLMNAGIDQATFLEYLELFNKASQASPWLNAINLAGLAFSSLPAGISMAIGIAIAISVKVAMEMQSRYRTNTFLDRLNDEFFRPRGLFCLILTWNPESPDSHHNVNLASTLDSSSSTPSSGISKLHHKFQSSSGSTYGELEFPETAPLIYPALDHLESQEGEQAMKLRQRLIKKHEFIDSYWDKRAQAKYAAKNPDSMLAQGPKPEFTSRYADPNHPATSGNLVSLLTGGHINPPSRRDMMMQRQDMMWGRRDMMMQQRQGMMQQRQGFGGFGRMDAFSARLDPYNQYGGRGQMAEYNQNQQYNTRDQMTSGRRSMDEREYEDSGDRNPAEPRKSMEERQTSQYLDPNYNAYGRQQMNASYSSGYGGGYGGGLGAFGTYSAPALLKKGVKKVLGKNVFYMMVVNMPSDEDMVIANEHVDASDKEAQQQS</sequence>
<feature type="region of interest" description="Disordered" evidence="1">
    <location>
        <begin position="355"/>
        <end position="383"/>
    </location>
</feature>
<dbReference type="PANTHER" id="PTHR38887">
    <property type="entry name" value="CHROMOSOME 21, WHOLE GENOME SHOTGUN SEQUENCE"/>
    <property type="match status" value="1"/>
</dbReference>
<evidence type="ECO:0000313" key="2">
    <source>
        <dbReference type="EMBL" id="KUJ06797.1"/>
    </source>
</evidence>
<gene>
    <name evidence="2" type="ORF">LY89DRAFT_790184</name>
</gene>
<accession>A0A132B545</accession>
<name>A0A132B545_MOLSC</name>
<dbReference type="InterPro" id="IPR053221">
    <property type="entry name" value="Burnettramic_acid_biosynth"/>
</dbReference>
<dbReference type="PANTHER" id="PTHR38887:SF1">
    <property type="entry name" value="RAS MODIFICATION PROTEIN ERF4"/>
    <property type="match status" value="1"/>
</dbReference>
<dbReference type="InParanoid" id="A0A132B545"/>
<reference evidence="2 3" key="1">
    <citation type="submission" date="2015-10" db="EMBL/GenBank/DDBJ databases">
        <title>Full genome of DAOMC 229536 Phialocephala scopiformis, a fungal endophyte of spruce producing the potent anti-insectan compound rugulosin.</title>
        <authorList>
            <consortium name="DOE Joint Genome Institute"/>
            <person name="Walker A.K."/>
            <person name="Frasz S.L."/>
            <person name="Seifert K.A."/>
            <person name="Miller J.D."/>
            <person name="Mondo S.J."/>
            <person name="Labutti K."/>
            <person name="Lipzen A."/>
            <person name="Dockter R."/>
            <person name="Kennedy M."/>
            <person name="Grigoriev I.V."/>
            <person name="Spatafora J.W."/>
        </authorList>
    </citation>
    <scope>NUCLEOTIDE SEQUENCE [LARGE SCALE GENOMIC DNA]</scope>
    <source>
        <strain evidence="2 3">CBS 120377</strain>
    </source>
</reference>
<dbReference type="OrthoDB" id="3433125at2759"/>